<dbReference type="GO" id="GO:0005634">
    <property type="term" value="C:nucleus"/>
    <property type="evidence" value="ECO:0007669"/>
    <property type="project" value="UniProtKB-SubCell"/>
</dbReference>
<dbReference type="OrthoDB" id="5778525at2759"/>
<comment type="caution">
    <text evidence="9">The sequence shown here is derived from an EMBL/GenBank/DDBJ whole genome shotgun (WGS) entry which is preliminary data.</text>
</comment>
<feature type="compositionally biased region" description="Low complexity" evidence="7">
    <location>
        <begin position="121"/>
        <end position="141"/>
    </location>
</feature>
<organism evidence="9 10">
    <name type="scientific">Lichtheimia corymbifera JMRC:FSU:9682</name>
    <dbReference type="NCBI Taxonomy" id="1263082"/>
    <lineage>
        <taxon>Eukaryota</taxon>
        <taxon>Fungi</taxon>
        <taxon>Fungi incertae sedis</taxon>
        <taxon>Mucoromycota</taxon>
        <taxon>Mucoromycotina</taxon>
        <taxon>Mucoromycetes</taxon>
        <taxon>Mucorales</taxon>
        <taxon>Lichtheimiaceae</taxon>
        <taxon>Lichtheimia</taxon>
    </lineage>
</organism>
<evidence type="ECO:0000256" key="2">
    <source>
        <dbReference type="ARBA" id="ARBA00023015"/>
    </source>
</evidence>
<accession>A0A068S6R7</accession>
<evidence type="ECO:0000256" key="1">
    <source>
        <dbReference type="ARBA" id="ARBA00004123"/>
    </source>
</evidence>
<dbReference type="STRING" id="1263082.A0A068S6R7"/>
<keyword evidence="5" id="KW-0539">Nucleus</keyword>
<dbReference type="PANTHER" id="PTHR15741:SF27">
    <property type="entry name" value="TRANSCRIPTION FACTOR AP-4"/>
    <property type="match status" value="1"/>
</dbReference>
<keyword evidence="2" id="KW-0805">Transcription regulation</keyword>
<dbReference type="Pfam" id="PF00010">
    <property type="entry name" value="HLH"/>
    <property type="match status" value="1"/>
</dbReference>
<dbReference type="VEuPathDB" id="FungiDB:LCOR_08929.1"/>
<feature type="compositionally biased region" description="Basic and acidic residues" evidence="7">
    <location>
        <begin position="159"/>
        <end position="179"/>
    </location>
</feature>
<dbReference type="InterPro" id="IPR011598">
    <property type="entry name" value="bHLH_dom"/>
</dbReference>
<evidence type="ECO:0000313" key="9">
    <source>
        <dbReference type="EMBL" id="CDH58048.1"/>
    </source>
</evidence>
<feature type="compositionally biased region" description="Low complexity" evidence="7">
    <location>
        <begin position="38"/>
        <end position="52"/>
    </location>
</feature>
<dbReference type="PROSITE" id="PS50888">
    <property type="entry name" value="BHLH"/>
    <property type="match status" value="1"/>
</dbReference>
<evidence type="ECO:0000256" key="3">
    <source>
        <dbReference type="ARBA" id="ARBA00023125"/>
    </source>
</evidence>
<dbReference type="SUPFAM" id="SSF47459">
    <property type="entry name" value="HLH, helix-loop-helix DNA-binding domain"/>
    <property type="match status" value="1"/>
</dbReference>
<protein>
    <recommendedName>
        <fullName evidence="8">BHLH domain-containing protein</fullName>
    </recommendedName>
</protein>
<keyword evidence="4" id="KW-0804">Transcription</keyword>
<dbReference type="GO" id="GO:0000978">
    <property type="term" value="F:RNA polymerase II cis-regulatory region sequence-specific DNA binding"/>
    <property type="evidence" value="ECO:0007669"/>
    <property type="project" value="TreeGrafter"/>
</dbReference>
<comment type="subcellular location">
    <subcellularLocation>
        <location evidence="1">Nucleus</location>
    </subcellularLocation>
</comment>
<evidence type="ECO:0000256" key="6">
    <source>
        <dbReference type="SAM" id="Coils"/>
    </source>
</evidence>
<evidence type="ECO:0000313" key="10">
    <source>
        <dbReference type="Proteomes" id="UP000027586"/>
    </source>
</evidence>
<evidence type="ECO:0000256" key="7">
    <source>
        <dbReference type="SAM" id="MobiDB-lite"/>
    </source>
</evidence>
<dbReference type="Gene3D" id="4.10.280.10">
    <property type="entry name" value="Helix-loop-helix DNA-binding domain"/>
    <property type="match status" value="1"/>
</dbReference>
<reference evidence="9" key="1">
    <citation type="submission" date="2013-08" db="EMBL/GenBank/DDBJ databases">
        <title>Gene expansion shapes genome architecture in the human pathogen Lichtheimia corymbifera: an evolutionary genomics analysis in the ancient terrestrial Mucorales (Mucoromycotina).</title>
        <authorList>
            <person name="Schwartze V.U."/>
            <person name="Winter S."/>
            <person name="Shelest E."/>
            <person name="Marcet-Houben M."/>
            <person name="Horn F."/>
            <person name="Wehner S."/>
            <person name="Hoffmann K."/>
            <person name="Riege K."/>
            <person name="Sammeth M."/>
            <person name="Nowrousian M."/>
            <person name="Valiante V."/>
            <person name="Linde J."/>
            <person name="Jacobsen I.D."/>
            <person name="Marz M."/>
            <person name="Brakhage A.A."/>
            <person name="Gabaldon T."/>
            <person name="Bocker S."/>
            <person name="Voigt K."/>
        </authorList>
    </citation>
    <scope>NUCLEOTIDE SEQUENCE [LARGE SCALE GENOMIC DNA]</scope>
    <source>
        <strain evidence="9">FSU 9682</strain>
    </source>
</reference>
<feature type="region of interest" description="Disordered" evidence="7">
    <location>
        <begin position="92"/>
        <end position="180"/>
    </location>
</feature>
<name>A0A068S6R7_9FUNG</name>
<keyword evidence="6" id="KW-0175">Coiled coil</keyword>
<keyword evidence="10" id="KW-1185">Reference proteome</keyword>
<dbReference type="GO" id="GO:0000981">
    <property type="term" value="F:DNA-binding transcription factor activity, RNA polymerase II-specific"/>
    <property type="evidence" value="ECO:0007669"/>
    <property type="project" value="TreeGrafter"/>
</dbReference>
<dbReference type="SMART" id="SM00353">
    <property type="entry name" value="HLH"/>
    <property type="match status" value="1"/>
</dbReference>
<dbReference type="PANTHER" id="PTHR15741">
    <property type="entry name" value="BASIC HELIX-LOOP-HELIX ZIP TRANSCRIPTION FACTOR"/>
    <property type="match status" value="1"/>
</dbReference>
<evidence type="ECO:0000256" key="5">
    <source>
        <dbReference type="ARBA" id="ARBA00023242"/>
    </source>
</evidence>
<feature type="domain" description="BHLH" evidence="8">
    <location>
        <begin position="167"/>
        <end position="218"/>
    </location>
</feature>
<dbReference type="InterPro" id="IPR036638">
    <property type="entry name" value="HLH_DNA-bd_sf"/>
</dbReference>
<keyword evidence="3" id="KW-0238">DNA-binding</keyword>
<evidence type="ECO:0000259" key="8">
    <source>
        <dbReference type="PROSITE" id="PS50888"/>
    </source>
</evidence>
<feature type="coiled-coil region" evidence="6">
    <location>
        <begin position="215"/>
        <end position="268"/>
    </location>
</feature>
<proteinExistence type="predicted"/>
<sequence length="293" mass="33474">MNDHQWMLQEPVPFEEFEFSMGVPDFSIPFPTSDELWASSTNTSTSSASSTSVLNETDQQEFSRFLDSFFVDDDEEERRRVSILQSLDEQKRRFQPYPTINKSNKKPHLPPSPTTAGYMMSSPSHTSTSSSSPSPDSPSSSALHHGILSTSNSRRRKSGRELLSEEEKRANHIASEQKRRSTIRNGFKDLTDLVPSLKNMNNSKSNVLFQAVEFIKYLEQRNRGLQSKIKSLEYRMACRMPDDQSRRLLKLQEQLQFHQRLLSQQQALKERSGLAYIALDGGDDENIHHTISA</sequence>
<dbReference type="EMBL" id="CBTN010000052">
    <property type="protein sequence ID" value="CDH58048.1"/>
    <property type="molecule type" value="Genomic_DNA"/>
</dbReference>
<gene>
    <name evidence="9" type="ORF">LCOR_08929.1</name>
</gene>
<dbReference type="Proteomes" id="UP000027586">
    <property type="component" value="Unassembled WGS sequence"/>
</dbReference>
<feature type="region of interest" description="Disordered" evidence="7">
    <location>
        <begin position="37"/>
        <end position="57"/>
    </location>
</feature>
<evidence type="ECO:0000256" key="4">
    <source>
        <dbReference type="ARBA" id="ARBA00023163"/>
    </source>
</evidence>
<dbReference type="InterPro" id="IPR052207">
    <property type="entry name" value="Max-like/E-box_TFs"/>
</dbReference>
<dbReference type="GO" id="GO:0046983">
    <property type="term" value="F:protein dimerization activity"/>
    <property type="evidence" value="ECO:0007669"/>
    <property type="project" value="InterPro"/>
</dbReference>
<dbReference type="AlphaFoldDB" id="A0A068S6R7"/>